<evidence type="ECO:0000259" key="8">
    <source>
        <dbReference type="Pfam" id="PF14322"/>
    </source>
</evidence>
<dbReference type="Pfam" id="PF14322">
    <property type="entry name" value="SusD-like_3"/>
    <property type="match status" value="1"/>
</dbReference>
<dbReference type="Pfam" id="PF07980">
    <property type="entry name" value="SusD_RagB"/>
    <property type="match status" value="1"/>
</dbReference>
<evidence type="ECO:0000259" key="7">
    <source>
        <dbReference type="Pfam" id="PF07980"/>
    </source>
</evidence>
<dbReference type="GeneID" id="60367900"/>
<evidence type="ECO:0000256" key="3">
    <source>
        <dbReference type="ARBA" id="ARBA00022729"/>
    </source>
</evidence>
<keyword evidence="3 6" id="KW-0732">Signal</keyword>
<dbReference type="InterPro" id="IPR012944">
    <property type="entry name" value="SusD_RagB_dom"/>
</dbReference>
<dbReference type="AlphaFoldDB" id="A0A015UQZ3"/>
<dbReference type="PROSITE" id="PS51257">
    <property type="entry name" value="PROKAR_LIPOPROTEIN"/>
    <property type="match status" value="1"/>
</dbReference>
<feature type="signal peptide" evidence="6">
    <location>
        <begin position="1"/>
        <end position="21"/>
    </location>
</feature>
<keyword evidence="5" id="KW-0998">Cell outer membrane</keyword>
<dbReference type="GO" id="GO:0009279">
    <property type="term" value="C:cell outer membrane"/>
    <property type="evidence" value="ECO:0007669"/>
    <property type="project" value="UniProtKB-SubCell"/>
</dbReference>
<evidence type="ECO:0000256" key="4">
    <source>
        <dbReference type="ARBA" id="ARBA00023136"/>
    </source>
</evidence>
<organism evidence="9 10">
    <name type="scientific">Bacteroides fragilis str. 3988T(B)14</name>
    <dbReference type="NCBI Taxonomy" id="1339315"/>
    <lineage>
        <taxon>Bacteria</taxon>
        <taxon>Pseudomonadati</taxon>
        <taxon>Bacteroidota</taxon>
        <taxon>Bacteroidia</taxon>
        <taxon>Bacteroidales</taxon>
        <taxon>Bacteroidaceae</taxon>
        <taxon>Bacteroides</taxon>
    </lineage>
</organism>
<dbReference type="SUPFAM" id="SSF48452">
    <property type="entry name" value="TPR-like"/>
    <property type="match status" value="1"/>
</dbReference>
<dbReference type="InterPro" id="IPR011990">
    <property type="entry name" value="TPR-like_helical_dom_sf"/>
</dbReference>
<evidence type="ECO:0000256" key="5">
    <source>
        <dbReference type="ARBA" id="ARBA00023237"/>
    </source>
</evidence>
<protein>
    <submittedName>
        <fullName evidence="9">Starch-binding associating with outer membrane family protein</fullName>
    </submittedName>
</protein>
<name>A0A015UQZ3_BACFG</name>
<feature type="domain" description="SusD-like N-terminal" evidence="8">
    <location>
        <begin position="27"/>
        <end position="229"/>
    </location>
</feature>
<comment type="caution">
    <text evidence="9">The sequence shown here is derived from an EMBL/GenBank/DDBJ whole genome shotgun (WGS) entry which is preliminary data.</text>
</comment>
<evidence type="ECO:0000256" key="1">
    <source>
        <dbReference type="ARBA" id="ARBA00004442"/>
    </source>
</evidence>
<comment type="subcellular location">
    <subcellularLocation>
        <location evidence="1">Cell outer membrane</location>
    </subcellularLocation>
</comment>
<accession>A0A015UQZ3</accession>
<comment type="similarity">
    <text evidence="2">Belongs to the SusD family.</text>
</comment>
<proteinExistence type="inferred from homology"/>
<dbReference type="EMBL" id="JGCY01000208">
    <property type="protein sequence ID" value="EXY76238.1"/>
    <property type="molecule type" value="Genomic_DNA"/>
</dbReference>
<dbReference type="PATRIC" id="fig|1339315.3.peg.745"/>
<evidence type="ECO:0000256" key="2">
    <source>
        <dbReference type="ARBA" id="ARBA00006275"/>
    </source>
</evidence>
<dbReference type="RefSeq" id="WP_005797378.1">
    <property type="nucleotide sequence ID" value="NZ_JGCY01000208.1"/>
</dbReference>
<sequence length="675" mass="77097">MKIKMKYIVAQACLVAGASIALTSCNDFLDREPLDQVTPQEYFQTADHLAAYTISKYNSMFSTHSGWNAGTVNNDGGTDNMVVGGYNSTYYEKGIWKVPSNNDNWSNGLSLARYCNYFFEQVLPKYEAGKISGAEDDLKHYIGEMYFMRALIYYNQLRKYGDYPIITEVLPDDEAILIEKSVRQPRNKVARFILEDLDKAIGLMKNQGFMNNNRLNKQCALLIKSRVALYEATFEKYHQGTGRVPGDETWPGKSVHPNFSLDVTAEINFFLDQCMDAASQVADAITLTENTGVFNPLSDSEYSGWNPYFEMFSAEDMSGYSEVLFWKDYLRSGSINISHGAPNYIYSGGNNGMLRSYVQTFLMENGLPWYASNSGFKGDSRIQEEKEGRDQRLQLFLFGEKDKQAPRADGDGTMPEFGEPALFELQEVRDLTGYRIRKCLTYKKDQIISGSDQSTTGCIIYRGVEAYLNYLEAYYLRNGKVDGKAAQYWTAIRKRGGVDTDYEKTIRNTDMSKEVDWAKYSGSTLVDATLFNIRRERRCEFIGEGMRWDDLMRWRAMDQLLTTKYIPEGFNFWDEAYDDYVAMKNDKGEPKYKIVSDGSSTANMSAKELGKYVRPYSIVKANNAVFDGYTFAKAYYLYPVPIRQMELLSPDRSVNNSVLYQNPYWPSKTSEPAIE</sequence>
<evidence type="ECO:0000256" key="6">
    <source>
        <dbReference type="SAM" id="SignalP"/>
    </source>
</evidence>
<reference evidence="9 10" key="1">
    <citation type="submission" date="2014-02" db="EMBL/GenBank/DDBJ databases">
        <authorList>
            <person name="Sears C."/>
            <person name="Carroll K."/>
            <person name="Sack B.R."/>
            <person name="Qadri F."/>
            <person name="Myers L.L."/>
            <person name="Chung G.-T."/>
            <person name="Escheverria P."/>
            <person name="Fraser C.M."/>
            <person name="Sadzewicz L."/>
            <person name="Shefchek K.A."/>
            <person name="Tallon L."/>
            <person name="Das S.P."/>
            <person name="Daugherty S."/>
            <person name="Mongodin E.F."/>
        </authorList>
    </citation>
    <scope>NUCLEOTIDE SEQUENCE [LARGE SCALE GENOMIC DNA]</scope>
    <source>
        <strain evidence="10">3988T(B)14</strain>
    </source>
</reference>
<dbReference type="Gene3D" id="1.25.40.390">
    <property type="match status" value="1"/>
</dbReference>
<dbReference type="InterPro" id="IPR033985">
    <property type="entry name" value="SusD-like_N"/>
</dbReference>
<keyword evidence="4" id="KW-0472">Membrane</keyword>
<feature type="domain" description="RagB/SusD" evidence="7">
    <location>
        <begin position="343"/>
        <end position="665"/>
    </location>
</feature>
<feature type="chain" id="PRO_5001477340" evidence="6">
    <location>
        <begin position="22"/>
        <end position="675"/>
    </location>
</feature>
<dbReference type="Proteomes" id="UP000020529">
    <property type="component" value="Unassembled WGS sequence"/>
</dbReference>
<evidence type="ECO:0000313" key="10">
    <source>
        <dbReference type="Proteomes" id="UP000020529"/>
    </source>
</evidence>
<evidence type="ECO:0000313" key="9">
    <source>
        <dbReference type="EMBL" id="EXY76238.1"/>
    </source>
</evidence>
<gene>
    <name evidence="9" type="ORF">M124_4885</name>
</gene>